<gene>
    <name evidence="8" type="ORF">IL334_006541</name>
</gene>
<dbReference type="Pfam" id="PF00400">
    <property type="entry name" value="WD40"/>
    <property type="match status" value="2"/>
</dbReference>
<keyword evidence="5" id="KW-0804">Transcription</keyword>
<dbReference type="GeneID" id="87958671"/>
<evidence type="ECO:0000256" key="1">
    <source>
        <dbReference type="ARBA" id="ARBA00008075"/>
    </source>
</evidence>
<evidence type="ECO:0000313" key="8">
    <source>
        <dbReference type="EMBL" id="WRT69554.1"/>
    </source>
</evidence>
<reference evidence="8 9" key="1">
    <citation type="submission" date="2024-01" db="EMBL/GenBank/DDBJ databases">
        <title>Comparative genomics of Cryptococcus and Kwoniella reveals pathogenesis evolution and contrasting modes of karyotype evolution via chromosome fusion or intercentromeric recombination.</title>
        <authorList>
            <person name="Coelho M.A."/>
            <person name="David-Palma M."/>
            <person name="Shea T."/>
            <person name="Bowers K."/>
            <person name="McGinley-Smith S."/>
            <person name="Mohammad A.W."/>
            <person name="Gnirke A."/>
            <person name="Yurkov A.M."/>
            <person name="Nowrousian M."/>
            <person name="Sun S."/>
            <person name="Cuomo C.A."/>
            <person name="Heitman J."/>
        </authorList>
    </citation>
    <scope>NUCLEOTIDE SEQUENCE [LARGE SCALE GENOMIC DNA]</scope>
    <source>
        <strain evidence="8">CBS 11374</strain>
    </source>
</reference>
<keyword evidence="3" id="KW-0677">Repeat</keyword>
<feature type="repeat" description="WD" evidence="6">
    <location>
        <begin position="174"/>
        <end position="208"/>
    </location>
</feature>
<feature type="repeat" description="WD" evidence="6">
    <location>
        <begin position="246"/>
        <end position="277"/>
    </location>
</feature>
<evidence type="ECO:0000256" key="6">
    <source>
        <dbReference type="PROSITE-ProRule" id="PRU00221"/>
    </source>
</evidence>
<dbReference type="PROSITE" id="PS50082">
    <property type="entry name" value="WD_REPEATS_2"/>
    <property type="match status" value="2"/>
</dbReference>
<dbReference type="SUPFAM" id="SSF50978">
    <property type="entry name" value="WD40 repeat-like"/>
    <property type="match status" value="1"/>
</dbReference>
<evidence type="ECO:0000256" key="7">
    <source>
        <dbReference type="SAM" id="MobiDB-lite"/>
    </source>
</evidence>
<dbReference type="Proteomes" id="UP001329825">
    <property type="component" value="Chromosome 9"/>
</dbReference>
<dbReference type="SMART" id="SM00320">
    <property type="entry name" value="WD40"/>
    <property type="match status" value="3"/>
</dbReference>
<protein>
    <recommendedName>
        <fullName evidence="10">Polycomb protein EED</fullName>
    </recommendedName>
</protein>
<dbReference type="Gene3D" id="2.130.10.10">
    <property type="entry name" value="YVTN repeat-like/Quinoprotein amine dehydrogenase"/>
    <property type="match status" value="1"/>
</dbReference>
<name>A0ABZ1D7V9_9TREE</name>
<keyword evidence="2 6" id="KW-0853">WD repeat</keyword>
<dbReference type="InterPro" id="IPR051243">
    <property type="entry name" value="PcG_WD-repeat"/>
</dbReference>
<feature type="compositionally biased region" description="Basic and acidic residues" evidence="7">
    <location>
        <begin position="447"/>
        <end position="458"/>
    </location>
</feature>
<dbReference type="PROSITE" id="PS00678">
    <property type="entry name" value="WD_REPEATS_1"/>
    <property type="match status" value="1"/>
</dbReference>
<dbReference type="PROSITE" id="PS50294">
    <property type="entry name" value="WD_REPEATS_REGION"/>
    <property type="match status" value="1"/>
</dbReference>
<evidence type="ECO:0008006" key="10">
    <source>
        <dbReference type="Google" id="ProtNLM"/>
    </source>
</evidence>
<evidence type="ECO:0000256" key="4">
    <source>
        <dbReference type="ARBA" id="ARBA00023015"/>
    </source>
</evidence>
<feature type="region of interest" description="Disordered" evidence="7">
    <location>
        <begin position="436"/>
        <end position="472"/>
    </location>
</feature>
<evidence type="ECO:0000256" key="5">
    <source>
        <dbReference type="ARBA" id="ARBA00023163"/>
    </source>
</evidence>
<dbReference type="InterPro" id="IPR015943">
    <property type="entry name" value="WD40/YVTN_repeat-like_dom_sf"/>
</dbReference>
<comment type="similarity">
    <text evidence="1">Belongs to the WD repeat ESC family.</text>
</comment>
<keyword evidence="4" id="KW-0805">Transcription regulation</keyword>
<dbReference type="EMBL" id="CP141889">
    <property type="protein sequence ID" value="WRT69554.1"/>
    <property type="molecule type" value="Genomic_DNA"/>
</dbReference>
<proteinExistence type="inferred from homology"/>
<dbReference type="PANTHER" id="PTHR10253">
    <property type="entry name" value="POLYCOMB PROTEIN"/>
    <property type="match status" value="1"/>
</dbReference>
<sequence>MNGIRDLTEEYPTPVSIEILSSSEEDNSEDEQSAGSSLKWYKKVNKYRGRGGHPYVCHAIATQGPQRKQTRYEDVKFWPYIGPLQPWKTPNGVQWSWKEYENTIATCTKGKITVARCTEKDPWKILWEMDINDHLYTITWGYHPFTCHPLIVTAGQKGLIYILDTITKECLRVLRGHGGDILWLTSHPLHPHILASTSYDKSTRIWNILGSDEPKIPLGEYPNENFPMGDADEGNCLFAILAGEGKGGHRGYVSCATFHPIKNAIATVGLDRQVKIWALPEFPKPKLKPIPTPRGYRAKIIFVPVFSTSRLHEDFVDFVDWLGDDTLITRSRQQVAIWQWLGYRRYFRPKDPLPQNIDPSVHDYNDSGSFMPISKYPLGSDCWAMNASLHRPFSPTTSELDKMSMDGHILTDPLVALVAHRVGHHAPEILLFNPLLAQDGEPPLPPREMRARSRRDSVASESEAPTSPVIGDTLMETAVEEPEDPAPAGNGNVNTQSVNVDIQQDIITEQNGSAIGPEPASGSGSAAHVGITPGPRNRSLESWRLVASDYQALVKYNSKKGWRMFIGGTNICNVAISPRGAKWIVGVGEPGTVFVWKLDD</sequence>
<dbReference type="InterPro" id="IPR001680">
    <property type="entry name" value="WD40_rpt"/>
</dbReference>
<dbReference type="InterPro" id="IPR036322">
    <property type="entry name" value="WD40_repeat_dom_sf"/>
</dbReference>
<evidence type="ECO:0000256" key="3">
    <source>
        <dbReference type="ARBA" id="ARBA00022737"/>
    </source>
</evidence>
<evidence type="ECO:0000313" key="9">
    <source>
        <dbReference type="Proteomes" id="UP001329825"/>
    </source>
</evidence>
<organism evidence="8 9">
    <name type="scientific">Kwoniella shivajii</name>
    <dbReference type="NCBI Taxonomy" id="564305"/>
    <lineage>
        <taxon>Eukaryota</taxon>
        <taxon>Fungi</taxon>
        <taxon>Dikarya</taxon>
        <taxon>Basidiomycota</taxon>
        <taxon>Agaricomycotina</taxon>
        <taxon>Tremellomycetes</taxon>
        <taxon>Tremellales</taxon>
        <taxon>Cryptococcaceae</taxon>
        <taxon>Kwoniella</taxon>
    </lineage>
</organism>
<keyword evidence="9" id="KW-1185">Reference proteome</keyword>
<dbReference type="RefSeq" id="XP_062794293.1">
    <property type="nucleotide sequence ID" value="XM_062938242.1"/>
</dbReference>
<accession>A0ABZ1D7V9</accession>
<dbReference type="InterPro" id="IPR019775">
    <property type="entry name" value="WD40_repeat_CS"/>
</dbReference>
<evidence type="ECO:0000256" key="2">
    <source>
        <dbReference type="ARBA" id="ARBA00022574"/>
    </source>
</evidence>